<dbReference type="Proteomes" id="UP001285441">
    <property type="component" value="Unassembled WGS sequence"/>
</dbReference>
<dbReference type="AlphaFoldDB" id="A0AAE0N153"/>
<name>A0AAE0N153_9PEZI</name>
<evidence type="ECO:0000256" key="2">
    <source>
        <dbReference type="SAM" id="MobiDB-lite"/>
    </source>
</evidence>
<dbReference type="EMBL" id="JAULSW010000012">
    <property type="protein sequence ID" value="KAK3366420.1"/>
    <property type="molecule type" value="Genomic_DNA"/>
</dbReference>
<dbReference type="InterPro" id="IPR023780">
    <property type="entry name" value="Chromo_domain"/>
</dbReference>
<dbReference type="InterPro" id="IPR016197">
    <property type="entry name" value="Chromo-like_dom_sf"/>
</dbReference>
<dbReference type="Gene3D" id="2.40.50.40">
    <property type="match status" value="1"/>
</dbReference>
<evidence type="ECO:0000313" key="5">
    <source>
        <dbReference type="Proteomes" id="UP001285441"/>
    </source>
</evidence>
<comment type="subunit">
    <text evidence="1">Component of the NuA4 histone acetyltransferase complex.</text>
</comment>
<evidence type="ECO:0000313" key="4">
    <source>
        <dbReference type="EMBL" id="KAK3366420.1"/>
    </source>
</evidence>
<accession>A0AAE0N153</accession>
<feature type="region of interest" description="Disordered" evidence="2">
    <location>
        <begin position="111"/>
        <end position="145"/>
    </location>
</feature>
<proteinExistence type="predicted"/>
<evidence type="ECO:0000256" key="1">
    <source>
        <dbReference type="ARBA" id="ARBA00011353"/>
    </source>
</evidence>
<gene>
    <name evidence="4" type="ORF">B0H63DRAFT_536449</name>
</gene>
<reference evidence="4" key="2">
    <citation type="submission" date="2023-06" db="EMBL/GenBank/DDBJ databases">
        <authorList>
            <consortium name="Lawrence Berkeley National Laboratory"/>
            <person name="Haridas S."/>
            <person name="Hensen N."/>
            <person name="Bonometti L."/>
            <person name="Westerberg I."/>
            <person name="Brannstrom I.O."/>
            <person name="Guillou S."/>
            <person name="Cros-Aarteil S."/>
            <person name="Calhoun S."/>
            <person name="Kuo A."/>
            <person name="Mondo S."/>
            <person name="Pangilinan J."/>
            <person name="Riley R."/>
            <person name="LaButti K."/>
            <person name="Andreopoulos B."/>
            <person name="Lipzen A."/>
            <person name="Chen C."/>
            <person name="Yanf M."/>
            <person name="Daum C."/>
            <person name="Ng V."/>
            <person name="Clum A."/>
            <person name="Steindorff A."/>
            <person name="Ohm R."/>
            <person name="Martin F."/>
            <person name="Silar P."/>
            <person name="Natvig D."/>
            <person name="Lalanne C."/>
            <person name="Gautier V."/>
            <person name="Ament-velasquez S.L."/>
            <person name="Kruys A."/>
            <person name="Hutchinson M.I."/>
            <person name="Powell A.J."/>
            <person name="Barry K."/>
            <person name="Miller A.N."/>
            <person name="Grigoriev I.V."/>
            <person name="Debuchy R."/>
            <person name="Gladieux P."/>
            <person name="Thoren M.H."/>
            <person name="Johannesson H."/>
        </authorList>
    </citation>
    <scope>NUCLEOTIDE SEQUENCE</scope>
    <source>
        <strain evidence="4">CBS 232.78</strain>
    </source>
</reference>
<organism evidence="4 5">
    <name type="scientific">Podospora didyma</name>
    <dbReference type="NCBI Taxonomy" id="330526"/>
    <lineage>
        <taxon>Eukaryota</taxon>
        <taxon>Fungi</taxon>
        <taxon>Dikarya</taxon>
        <taxon>Ascomycota</taxon>
        <taxon>Pezizomycotina</taxon>
        <taxon>Sordariomycetes</taxon>
        <taxon>Sordariomycetidae</taxon>
        <taxon>Sordariales</taxon>
        <taxon>Podosporaceae</taxon>
        <taxon>Podospora</taxon>
    </lineage>
</organism>
<feature type="domain" description="Chromo" evidence="3">
    <location>
        <begin position="207"/>
        <end position="259"/>
    </location>
</feature>
<keyword evidence="5" id="KW-1185">Reference proteome</keyword>
<protein>
    <recommendedName>
        <fullName evidence="3">Chromo domain-containing protein</fullName>
    </recommendedName>
</protein>
<dbReference type="SUPFAM" id="SSF54160">
    <property type="entry name" value="Chromo domain-like"/>
    <property type="match status" value="1"/>
</dbReference>
<sequence length="325" mass="37196">MLQKLIVVEIRSDSLYVPNLIPVPRPSIALPNDGTGYIISKIIFPSNEVTGQLIPWYYIGFTDDPALMAFITVKEVLDYVSPYQLEHWEYENFKERQQEVAKKKKAAKEKQKKLTEEGGEATCNQKSNALSRKRQRNPGISSPLFDSSTPQHVLVHVTTHVSTSTAPVLSRRRGSSIKENITSKTIKIKAQPQDHVDDDVGEDVWMVKELLADRCATQNGVKMHKYLVQWEGDWPEDQNPTWEPVENIDTGLIRTYNKKKRANEHKPAYPNRLGRLNPLAHTKHTSVTEGFKENNRHPKNLYATVYKEDSDESDEERDLAIRHGQ</sequence>
<reference evidence="4" key="1">
    <citation type="journal article" date="2023" name="Mol. Phylogenet. Evol.">
        <title>Genome-scale phylogeny and comparative genomics of the fungal order Sordariales.</title>
        <authorList>
            <person name="Hensen N."/>
            <person name="Bonometti L."/>
            <person name="Westerberg I."/>
            <person name="Brannstrom I.O."/>
            <person name="Guillou S."/>
            <person name="Cros-Aarteil S."/>
            <person name="Calhoun S."/>
            <person name="Haridas S."/>
            <person name="Kuo A."/>
            <person name="Mondo S."/>
            <person name="Pangilinan J."/>
            <person name="Riley R."/>
            <person name="LaButti K."/>
            <person name="Andreopoulos B."/>
            <person name="Lipzen A."/>
            <person name="Chen C."/>
            <person name="Yan M."/>
            <person name="Daum C."/>
            <person name="Ng V."/>
            <person name="Clum A."/>
            <person name="Steindorff A."/>
            <person name="Ohm R.A."/>
            <person name="Martin F."/>
            <person name="Silar P."/>
            <person name="Natvig D.O."/>
            <person name="Lalanne C."/>
            <person name="Gautier V."/>
            <person name="Ament-Velasquez S.L."/>
            <person name="Kruys A."/>
            <person name="Hutchinson M.I."/>
            <person name="Powell A.J."/>
            <person name="Barry K."/>
            <person name="Miller A.N."/>
            <person name="Grigoriev I.V."/>
            <person name="Debuchy R."/>
            <person name="Gladieux P."/>
            <person name="Hiltunen Thoren M."/>
            <person name="Johannesson H."/>
        </authorList>
    </citation>
    <scope>NUCLEOTIDE SEQUENCE</scope>
    <source>
        <strain evidence="4">CBS 232.78</strain>
    </source>
</reference>
<feature type="region of interest" description="Disordered" evidence="2">
    <location>
        <begin position="305"/>
        <end position="325"/>
    </location>
</feature>
<evidence type="ECO:0000259" key="3">
    <source>
        <dbReference type="Pfam" id="PF00385"/>
    </source>
</evidence>
<comment type="caution">
    <text evidence="4">The sequence shown here is derived from an EMBL/GenBank/DDBJ whole genome shotgun (WGS) entry which is preliminary data.</text>
</comment>
<dbReference type="Pfam" id="PF00385">
    <property type="entry name" value="Chromo"/>
    <property type="match status" value="1"/>
</dbReference>